<dbReference type="RefSeq" id="WP_002948379.1">
    <property type="nucleotide sequence ID" value="NZ_ACVQ01000018.1"/>
</dbReference>
<proteinExistence type="predicted"/>
<gene>
    <name evidence="1" type="ORF">CAMSH0001_2244</name>
</gene>
<sequence length="208" mass="24176">MKAKFDELIAQVKPLFKDNGFTKNGLNFYKNTPEFIYVVNFQKSSGNTAFETRFYVNCGIYGAFIDAATGKETISKPKEYECHFRDRISSIIDSKAAYYEINENTDTIALCENLASDLTAVFRFFDEIKSERNLIDLMLDRNGLAVIDQLFEYLLIKNEQEILTSQALNLFEKYGNKVRWKIFERRINGLLKKYGKDEIKFEKIKAKA</sequence>
<accession>C6RFY1</accession>
<dbReference type="EMBL" id="ACVQ01000018">
    <property type="protein sequence ID" value="EET79676.1"/>
    <property type="molecule type" value="Genomic_DNA"/>
</dbReference>
<protein>
    <recommendedName>
        <fullName evidence="3">DUF4304 domain-containing protein</fullName>
    </recommendedName>
</protein>
<organism evidence="1 2">
    <name type="scientific">Campylobacter showae RM3277</name>
    <dbReference type="NCBI Taxonomy" id="553219"/>
    <lineage>
        <taxon>Bacteria</taxon>
        <taxon>Pseudomonadati</taxon>
        <taxon>Campylobacterota</taxon>
        <taxon>Epsilonproteobacteria</taxon>
        <taxon>Campylobacterales</taxon>
        <taxon>Campylobacteraceae</taxon>
        <taxon>Campylobacter</taxon>
    </lineage>
</organism>
<dbReference type="OrthoDB" id="8419961at2"/>
<dbReference type="GeneID" id="60990000"/>
<evidence type="ECO:0000313" key="1">
    <source>
        <dbReference type="EMBL" id="EET79676.1"/>
    </source>
</evidence>
<dbReference type="eggNOG" id="ENOG5033CV2">
    <property type="taxonomic scope" value="Bacteria"/>
</dbReference>
<keyword evidence="2" id="KW-1185">Reference proteome</keyword>
<evidence type="ECO:0008006" key="3">
    <source>
        <dbReference type="Google" id="ProtNLM"/>
    </source>
</evidence>
<name>C6RFY1_9BACT</name>
<dbReference type="STRING" id="553219.CAMSH0001_2244"/>
<dbReference type="AlphaFoldDB" id="C6RFY1"/>
<comment type="caution">
    <text evidence="1">The sequence shown here is derived from an EMBL/GenBank/DDBJ whole genome shotgun (WGS) entry which is preliminary data.</text>
</comment>
<reference evidence="1 2" key="1">
    <citation type="submission" date="2009-07" db="EMBL/GenBank/DDBJ databases">
        <authorList>
            <person name="Madupu R."/>
            <person name="Sebastian Y."/>
            <person name="Durkin A.S."/>
            <person name="Torralba M."/>
            <person name="Methe B."/>
            <person name="Sutton G.G."/>
            <person name="Strausberg R.L."/>
            <person name="Nelson K.E."/>
        </authorList>
    </citation>
    <scope>NUCLEOTIDE SEQUENCE [LARGE SCALE GENOMIC DNA]</scope>
    <source>
        <strain evidence="1 2">RM3277</strain>
    </source>
</reference>
<dbReference type="Pfam" id="PF14137">
    <property type="entry name" value="DUF4304"/>
    <property type="match status" value="1"/>
</dbReference>
<dbReference type="Proteomes" id="UP000003107">
    <property type="component" value="Unassembled WGS sequence"/>
</dbReference>
<evidence type="ECO:0000313" key="2">
    <source>
        <dbReference type="Proteomes" id="UP000003107"/>
    </source>
</evidence>
<dbReference type="InterPro" id="IPR025412">
    <property type="entry name" value="DUF4304"/>
</dbReference>